<dbReference type="GO" id="GO:0016787">
    <property type="term" value="F:hydrolase activity"/>
    <property type="evidence" value="ECO:0007669"/>
    <property type="project" value="UniProtKB-KW"/>
</dbReference>
<evidence type="ECO:0000313" key="10">
    <source>
        <dbReference type="EMBL" id="MFD1718955.1"/>
    </source>
</evidence>
<dbReference type="EMBL" id="JBHUEE010000007">
    <property type="protein sequence ID" value="MFD1718955.1"/>
    <property type="molecule type" value="Genomic_DNA"/>
</dbReference>
<dbReference type="InterPro" id="IPR001173">
    <property type="entry name" value="Glyco_trans_2-like"/>
</dbReference>
<dbReference type="PANTHER" id="PTHR42891:SF1">
    <property type="entry name" value="D-GLYCERO-BETA-D-MANNO-HEPTOSE-1,7-BISPHOSPHATE 7-PHOSPHATASE"/>
    <property type="match status" value="1"/>
</dbReference>
<dbReference type="InterPro" id="IPR004446">
    <property type="entry name" value="Heptose_bisP_phosphatase"/>
</dbReference>
<feature type="domain" description="Glycosyltransferase 2-like" evidence="9">
    <location>
        <begin position="7"/>
        <end position="131"/>
    </location>
</feature>
<comment type="subcellular location">
    <subcellularLocation>
        <location evidence="1">Cytoplasm</location>
    </subcellularLocation>
</comment>
<proteinExistence type="inferred from homology"/>
<comment type="caution">
    <text evidence="10">The sequence shown here is derived from an EMBL/GenBank/DDBJ whole genome shotgun (WGS) entry which is preliminary data.</text>
</comment>
<feature type="region of interest" description="Disordered" evidence="8">
    <location>
        <begin position="502"/>
        <end position="523"/>
    </location>
</feature>
<dbReference type="Proteomes" id="UP001597277">
    <property type="component" value="Unassembled WGS sequence"/>
</dbReference>
<gene>
    <name evidence="10" type="ORF">ACFSE6_14000</name>
</gene>
<dbReference type="PANTHER" id="PTHR42891">
    <property type="entry name" value="D-GLYCERO-BETA-D-MANNO-HEPTOSE-1,7-BISPHOSPHATE 7-PHOSPHATASE"/>
    <property type="match status" value="1"/>
</dbReference>
<evidence type="ECO:0000313" key="11">
    <source>
        <dbReference type="Proteomes" id="UP001597277"/>
    </source>
</evidence>
<evidence type="ECO:0000259" key="9">
    <source>
        <dbReference type="Pfam" id="PF00535"/>
    </source>
</evidence>
<evidence type="ECO:0000256" key="5">
    <source>
        <dbReference type="ARBA" id="ARBA00022801"/>
    </source>
</evidence>
<keyword evidence="3" id="KW-0963">Cytoplasm</keyword>
<dbReference type="InterPro" id="IPR036412">
    <property type="entry name" value="HAD-like_sf"/>
</dbReference>
<sequence length="523" mass="55257">MTPEYAVVVPSVGRPSLETLLRGLSEQELPPVEVVVADDRPLRQTTPLAATAGSVPVRVVRSGGRGPAAARNAGWRSTTTPWIAFLDDDIEVPRDWSAALAQDLDQVADDVAGVQGRITVPLPASRRPTDWERNTAGLEGAVWATADMVYRRRALEEVAGFDERFPRAYREDADLALRIRDAGWRLVRGGRHIVHPVRPADWRVSLRVQAGAADDALMRSLHGPAWRERAETGQGRFRWHAATVAAACGAALAGLTGHRRTATALAACWAGLTADFTIRRVRPGPRPGEDGWTAEGVRMAVTSAAIPFAAVVHRARGLVRNRDVPTWPPPLRAVLFDRDGTLVHDEPYNGDPALVRPVDGAAAAVGRLREAGIAVGVVTNQSGIGRGLLTADQAGAVNARIEEVIGPVEIWQICPHRPDAGCTCRKPAPGMILGAAAALGISPAQCAVIGDIGADVAAAHAAGARAVLVPTPQTRPEEVDDAATTAAVAADVEAAVELLLRGDRRTETATGRPAPAPEVVVPS</sequence>
<reference evidence="11" key="1">
    <citation type="journal article" date="2019" name="Int. J. Syst. Evol. Microbiol.">
        <title>The Global Catalogue of Microorganisms (GCM) 10K type strain sequencing project: providing services to taxonomists for standard genome sequencing and annotation.</title>
        <authorList>
            <consortium name="The Broad Institute Genomics Platform"/>
            <consortium name="The Broad Institute Genome Sequencing Center for Infectious Disease"/>
            <person name="Wu L."/>
            <person name="Ma J."/>
        </authorList>
    </citation>
    <scope>NUCLEOTIDE SEQUENCE [LARGE SCALE GENOMIC DNA]</scope>
    <source>
        <strain evidence="11">JCM 17130</strain>
    </source>
</reference>
<dbReference type="SUPFAM" id="SSF56784">
    <property type="entry name" value="HAD-like"/>
    <property type="match status" value="1"/>
</dbReference>
<protein>
    <recommendedName>
        <fullName evidence="7">D,D-heptose 1,7-bisphosphate phosphatase</fullName>
    </recommendedName>
</protein>
<name>A0ABW4L6M3_9MICO</name>
<dbReference type="RefSeq" id="WP_388008272.1">
    <property type="nucleotide sequence ID" value="NZ_JBHUEE010000007.1"/>
</dbReference>
<organism evidence="10 11">
    <name type="scientific">Georgenia deserti</name>
    <dbReference type="NCBI Taxonomy" id="2093781"/>
    <lineage>
        <taxon>Bacteria</taxon>
        <taxon>Bacillati</taxon>
        <taxon>Actinomycetota</taxon>
        <taxon>Actinomycetes</taxon>
        <taxon>Micrococcales</taxon>
        <taxon>Bogoriellaceae</taxon>
        <taxon>Georgenia</taxon>
    </lineage>
</organism>
<keyword evidence="6" id="KW-0119">Carbohydrate metabolism</keyword>
<evidence type="ECO:0000256" key="1">
    <source>
        <dbReference type="ARBA" id="ARBA00004496"/>
    </source>
</evidence>
<dbReference type="InterPro" id="IPR006549">
    <property type="entry name" value="HAD-SF_hydro_IIIA"/>
</dbReference>
<dbReference type="Gene3D" id="3.90.550.10">
    <property type="entry name" value="Spore Coat Polysaccharide Biosynthesis Protein SpsA, Chain A"/>
    <property type="match status" value="1"/>
</dbReference>
<dbReference type="Gene3D" id="3.40.50.1000">
    <property type="entry name" value="HAD superfamily/HAD-like"/>
    <property type="match status" value="1"/>
</dbReference>
<keyword evidence="11" id="KW-1185">Reference proteome</keyword>
<dbReference type="SUPFAM" id="SSF53448">
    <property type="entry name" value="Nucleotide-diphospho-sugar transferases"/>
    <property type="match status" value="1"/>
</dbReference>
<dbReference type="NCBIfam" id="TIGR01662">
    <property type="entry name" value="HAD-SF-IIIA"/>
    <property type="match status" value="1"/>
</dbReference>
<evidence type="ECO:0000256" key="3">
    <source>
        <dbReference type="ARBA" id="ARBA00022490"/>
    </source>
</evidence>
<dbReference type="NCBIfam" id="TIGR01656">
    <property type="entry name" value="Histidinol-ppas"/>
    <property type="match status" value="1"/>
</dbReference>
<keyword evidence="4" id="KW-0479">Metal-binding</keyword>
<dbReference type="InterPro" id="IPR029044">
    <property type="entry name" value="Nucleotide-diphossugar_trans"/>
</dbReference>
<evidence type="ECO:0000256" key="2">
    <source>
        <dbReference type="ARBA" id="ARBA00005628"/>
    </source>
</evidence>
<evidence type="ECO:0000256" key="4">
    <source>
        <dbReference type="ARBA" id="ARBA00022723"/>
    </source>
</evidence>
<evidence type="ECO:0000256" key="6">
    <source>
        <dbReference type="ARBA" id="ARBA00023277"/>
    </source>
</evidence>
<comment type="similarity">
    <text evidence="2">Belongs to the GmhB family.</text>
</comment>
<evidence type="ECO:0000256" key="8">
    <source>
        <dbReference type="SAM" id="MobiDB-lite"/>
    </source>
</evidence>
<dbReference type="Pfam" id="PF00535">
    <property type="entry name" value="Glycos_transf_2"/>
    <property type="match status" value="1"/>
</dbReference>
<dbReference type="InterPro" id="IPR006543">
    <property type="entry name" value="Histidinol-phos"/>
</dbReference>
<dbReference type="Pfam" id="PF13242">
    <property type="entry name" value="Hydrolase_like"/>
    <property type="match status" value="1"/>
</dbReference>
<keyword evidence="5 10" id="KW-0378">Hydrolase</keyword>
<accession>A0ABW4L6M3</accession>
<dbReference type="InterPro" id="IPR023214">
    <property type="entry name" value="HAD_sf"/>
</dbReference>
<evidence type="ECO:0000256" key="7">
    <source>
        <dbReference type="ARBA" id="ARBA00031828"/>
    </source>
</evidence>